<dbReference type="Gene3D" id="3.30.160.60">
    <property type="entry name" value="Classic Zinc Finger"/>
    <property type="match status" value="1"/>
</dbReference>
<organism evidence="11 12">
    <name type="scientific">Orchesella dallaii</name>
    <dbReference type="NCBI Taxonomy" id="48710"/>
    <lineage>
        <taxon>Eukaryota</taxon>
        <taxon>Metazoa</taxon>
        <taxon>Ecdysozoa</taxon>
        <taxon>Arthropoda</taxon>
        <taxon>Hexapoda</taxon>
        <taxon>Collembola</taxon>
        <taxon>Entomobryomorpha</taxon>
        <taxon>Entomobryoidea</taxon>
        <taxon>Orchesellidae</taxon>
        <taxon>Orchesellinae</taxon>
        <taxon>Orchesella</taxon>
    </lineage>
</organism>
<evidence type="ECO:0000313" key="11">
    <source>
        <dbReference type="EMBL" id="CAL8139688.1"/>
    </source>
</evidence>
<protein>
    <recommendedName>
        <fullName evidence="10">C2H2-type domain-containing protein</fullName>
    </recommendedName>
</protein>
<keyword evidence="4 8" id="KW-0863">Zinc-finger</keyword>
<keyword evidence="5" id="KW-0862">Zinc</keyword>
<comment type="caution">
    <text evidence="11">The sequence shown here is derived from an EMBL/GenBank/DDBJ whole genome shotgun (WGS) entry which is preliminary data.</text>
</comment>
<evidence type="ECO:0000256" key="1">
    <source>
        <dbReference type="ARBA" id="ARBA00004123"/>
    </source>
</evidence>
<keyword evidence="2" id="KW-0479">Metal-binding</keyword>
<gene>
    <name evidence="11" type="ORF">ODALV1_LOCUS27948</name>
</gene>
<dbReference type="InterPro" id="IPR013087">
    <property type="entry name" value="Znf_C2H2_type"/>
</dbReference>
<evidence type="ECO:0000256" key="5">
    <source>
        <dbReference type="ARBA" id="ARBA00022833"/>
    </source>
</evidence>
<evidence type="ECO:0000256" key="7">
    <source>
        <dbReference type="ARBA" id="ARBA00023242"/>
    </source>
</evidence>
<keyword evidence="7" id="KW-0539">Nucleus</keyword>
<reference evidence="11 12" key="1">
    <citation type="submission" date="2024-08" db="EMBL/GenBank/DDBJ databases">
        <authorList>
            <person name="Cucini C."/>
            <person name="Frati F."/>
        </authorList>
    </citation>
    <scope>NUCLEOTIDE SEQUENCE [LARGE SCALE GENOMIC DNA]</scope>
</reference>
<dbReference type="SMART" id="SM00355">
    <property type="entry name" value="ZnF_C2H2"/>
    <property type="match status" value="3"/>
</dbReference>
<feature type="domain" description="C2H2-type" evidence="10">
    <location>
        <begin position="395"/>
        <end position="420"/>
    </location>
</feature>
<name>A0ABP1RZW1_9HEXA</name>
<evidence type="ECO:0000256" key="2">
    <source>
        <dbReference type="ARBA" id="ARBA00022723"/>
    </source>
</evidence>
<evidence type="ECO:0000256" key="6">
    <source>
        <dbReference type="ARBA" id="ARBA00023125"/>
    </source>
</evidence>
<accession>A0ABP1RZW1</accession>
<dbReference type="PANTHER" id="PTHR24404:SF114">
    <property type="entry name" value="KLUMPFUSS, ISOFORM B-RELATED"/>
    <property type="match status" value="1"/>
</dbReference>
<dbReference type="InterPro" id="IPR050589">
    <property type="entry name" value="Ikaros_C2H2-ZF"/>
</dbReference>
<evidence type="ECO:0000256" key="8">
    <source>
        <dbReference type="PROSITE-ProRule" id="PRU00042"/>
    </source>
</evidence>
<dbReference type="Proteomes" id="UP001642540">
    <property type="component" value="Unassembled WGS sequence"/>
</dbReference>
<keyword evidence="6" id="KW-0238">DNA-binding</keyword>
<evidence type="ECO:0000313" key="12">
    <source>
        <dbReference type="Proteomes" id="UP001642540"/>
    </source>
</evidence>
<keyword evidence="12" id="KW-1185">Reference proteome</keyword>
<evidence type="ECO:0000259" key="10">
    <source>
        <dbReference type="PROSITE" id="PS50157"/>
    </source>
</evidence>
<comment type="subcellular location">
    <subcellularLocation>
        <location evidence="1">Nucleus</location>
    </subcellularLocation>
</comment>
<feature type="compositionally biased region" description="Low complexity" evidence="9">
    <location>
        <begin position="233"/>
        <end position="246"/>
    </location>
</feature>
<dbReference type="InterPro" id="IPR036236">
    <property type="entry name" value="Znf_C2H2_sf"/>
</dbReference>
<dbReference type="EMBL" id="CAXLJM020000129">
    <property type="protein sequence ID" value="CAL8139688.1"/>
    <property type="molecule type" value="Genomic_DNA"/>
</dbReference>
<keyword evidence="3" id="KW-0677">Repeat</keyword>
<dbReference type="PROSITE" id="PS00028">
    <property type="entry name" value="ZINC_FINGER_C2H2_1"/>
    <property type="match status" value="1"/>
</dbReference>
<dbReference type="PROSITE" id="PS50157">
    <property type="entry name" value="ZINC_FINGER_C2H2_2"/>
    <property type="match status" value="2"/>
</dbReference>
<feature type="domain" description="C2H2-type" evidence="10">
    <location>
        <begin position="490"/>
        <end position="519"/>
    </location>
</feature>
<proteinExistence type="predicted"/>
<evidence type="ECO:0000256" key="9">
    <source>
        <dbReference type="SAM" id="MobiDB-lite"/>
    </source>
</evidence>
<feature type="region of interest" description="Disordered" evidence="9">
    <location>
        <begin position="209"/>
        <end position="250"/>
    </location>
</feature>
<dbReference type="PANTHER" id="PTHR24404">
    <property type="entry name" value="ZINC FINGER PROTEIN"/>
    <property type="match status" value="1"/>
</dbReference>
<dbReference type="SUPFAM" id="SSF57667">
    <property type="entry name" value="beta-beta-alpha zinc fingers"/>
    <property type="match status" value="1"/>
</dbReference>
<sequence>MASASVPPASTLINSKGYCVFCLKKADQQGHSNGDENGPSTPAVELSDAVDNLVSNKLYQRFCSNIGNYLGTNYNPIYRTHPEPLQKMDEFLNKDFDRFPKLDITDVCQDCSRILEHFCHLYFQMKSMELQVEWQVRKLKTIMAFAERAATRRNHFKEQFLAGNREDELELEKIEKFRKELLRKCTLKLGQTFPRIFLKRRHEKAFVNTAAKTATPKRENSKKTKTSVAVQTENSIVSSSNSSQVQQEEHNDSTINLINHSSATSLGIKDNTTISNTDQLNYYYADTMKNEPRDEVYDAVINSPLSSASFGEDANDDKDRVLNICAYPPTNEDVNQKQVLSTTDENDIDIEIKPVILRITSVRNTTTSSISVIPQLPSKPVQIETATSESSSSSFRCSRCNESFSTEITLKSHENCGLQTQVSGQNMGFSTEELNSASQPIESVPSNPDKATGVSDTVTVKTDQCKVCKKRIKIDSMEAHLSLHTNEKHHKCKYCHTSYTSAYHLKRHKVTVMHKVNKKKIKRKRRKEATVVRESKNNEIDTTASANNPNIKIVKIIYVTESLENNSDEIDNNSTVIN</sequence>
<evidence type="ECO:0000256" key="3">
    <source>
        <dbReference type="ARBA" id="ARBA00022737"/>
    </source>
</evidence>
<evidence type="ECO:0000256" key="4">
    <source>
        <dbReference type="ARBA" id="ARBA00022771"/>
    </source>
</evidence>